<keyword evidence="2" id="KW-0963">Cytoplasm</keyword>
<organism evidence="4 5">
    <name type="scientific">Thiorhodovibrio winogradskyi</name>
    <dbReference type="NCBI Taxonomy" id="77007"/>
    <lineage>
        <taxon>Bacteria</taxon>
        <taxon>Pseudomonadati</taxon>
        <taxon>Pseudomonadota</taxon>
        <taxon>Gammaproteobacteria</taxon>
        <taxon>Chromatiales</taxon>
        <taxon>Chromatiaceae</taxon>
        <taxon>Thiorhodovibrio</taxon>
    </lineage>
</organism>
<dbReference type="SUPFAM" id="SSF69721">
    <property type="entry name" value="DsrC, the gamma subunit of dissimilatory sulfite reductase"/>
    <property type="match status" value="1"/>
</dbReference>
<name>A0ABZ0SC11_9GAMM</name>
<dbReference type="PIRSF" id="PIRSF006223">
    <property type="entry name" value="DsrC_TusE"/>
    <property type="match status" value="1"/>
</dbReference>
<dbReference type="PANTHER" id="PTHR37010:SF1">
    <property type="entry name" value="SULFURTRANSFERASE TUSE"/>
    <property type="match status" value="1"/>
</dbReference>
<reference evidence="4 5" key="1">
    <citation type="journal article" date="2023" name="Microorganisms">
        <title>Thiorhodovibrio frisius and Trv. litoralis spp. nov., Two Novel Members from a Clade of Fastidious Purple Sulfur Bacteria That Exhibit Unique Red-Shifted Light-Harvesting Capabilities.</title>
        <authorList>
            <person name="Methner A."/>
            <person name="Kuzyk S.B."/>
            <person name="Petersen J."/>
            <person name="Bauer S."/>
            <person name="Brinkmann H."/>
            <person name="Sichau K."/>
            <person name="Wanner G."/>
            <person name="Wolf J."/>
            <person name="Neumann-Schaal M."/>
            <person name="Henke P."/>
            <person name="Tank M."/>
            <person name="Sproer C."/>
            <person name="Bunk B."/>
            <person name="Overmann J."/>
        </authorList>
    </citation>
    <scope>NUCLEOTIDE SEQUENCE [LARGE SCALE GENOMIC DNA]</scope>
    <source>
        <strain evidence="4 5">DSM 6702</strain>
    </source>
</reference>
<keyword evidence="5" id="KW-1185">Reference proteome</keyword>
<comment type="function">
    <text evidence="3">Part of a sulfur-relay system.</text>
</comment>
<dbReference type="InterPro" id="IPR042072">
    <property type="entry name" value="DsrC-like_C"/>
</dbReference>
<evidence type="ECO:0000313" key="4">
    <source>
        <dbReference type="EMBL" id="WPL18094.1"/>
    </source>
</evidence>
<evidence type="ECO:0000313" key="5">
    <source>
        <dbReference type="Proteomes" id="UP001432180"/>
    </source>
</evidence>
<comment type="subcellular location">
    <subcellularLocation>
        <location evidence="1">Cytoplasm</location>
    </subcellularLocation>
</comment>
<dbReference type="Gene3D" id="3.30.1420.10">
    <property type="match status" value="1"/>
</dbReference>
<dbReference type="GO" id="GO:0016740">
    <property type="term" value="F:transferase activity"/>
    <property type="evidence" value="ECO:0007669"/>
    <property type="project" value="UniProtKB-KW"/>
</dbReference>
<dbReference type="InterPro" id="IPR007453">
    <property type="entry name" value="DsrC/TusE"/>
</dbReference>
<evidence type="ECO:0000256" key="2">
    <source>
        <dbReference type="ARBA" id="ARBA00022490"/>
    </source>
</evidence>
<dbReference type="Pfam" id="PF04358">
    <property type="entry name" value="DsrC"/>
    <property type="match status" value="1"/>
</dbReference>
<dbReference type="InterPro" id="IPR043163">
    <property type="entry name" value="DsrC-like_N"/>
</dbReference>
<gene>
    <name evidence="4" type="primary">tusE_7</name>
    <name evidence="4" type="ORF">Thiowin_03145</name>
</gene>
<accession>A0ABZ0SC11</accession>
<dbReference type="NCBIfam" id="TIGR03342">
    <property type="entry name" value="dsrC_tusE_dsvC"/>
    <property type="match status" value="1"/>
</dbReference>
<dbReference type="EC" id="2.8.1.-" evidence="3"/>
<evidence type="ECO:0000256" key="3">
    <source>
        <dbReference type="PIRNR" id="PIRNR006223"/>
    </source>
</evidence>
<dbReference type="Proteomes" id="UP001432180">
    <property type="component" value="Chromosome"/>
</dbReference>
<protein>
    <recommendedName>
        <fullName evidence="3">Sulfurtransferase</fullName>
        <ecNumber evidence="3">2.8.1.-</ecNumber>
    </recommendedName>
</protein>
<keyword evidence="3 4" id="KW-0808">Transferase</keyword>
<dbReference type="EMBL" id="CP121472">
    <property type="protein sequence ID" value="WPL18094.1"/>
    <property type="molecule type" value="Genomic_DNA"/>
</dbReference>
<evidence type="ECO:0000256" key="1">
    <source>
        <dbReference type="ARBA" id="ARBA00004496"/>
    </source>
</evidence>
<dbReference type="PANTHER" id="PTHR37010">
    <property type="entry name" value="SULFURTRANSFERASE TUSE"/>
    <property type="match status" value="1"/>
</dbReference>
<proteinExistence type="inferred from homology"/>
<dbReference type="InterPro" id="IPR025526">
    <property type="entry name" value="DsrC-like_dom_sf"/>
</dbReference>
<dbReference type="RefSeq" id="WP_328983878.1">
    <property type="nucleotide sequence ID" value="NZ_CP121472.1"/>
</dbReference>
<dbReference type="Gene3D" id="1.10.10.370">
    <property type="entry name" value="DsrC-like protein, C-terminal domain"/>
    <property type="match status" value="1"/>
</dbReference>
<comment type="similarity">
    <text evidence="3">Belongs to the dsrC/tusE family.</text>
</comment>
<sequence length="113" mass="12565">MYAAQQSALGVSFNKKGFMADFGAWNHEVAAALAAEQGLELSECHWAVIDFLRDYYEFHEMPPTPKVLIRELGQRLSPHTPCTKRKLEGLFPGGGCKQACQIAGLPDYYCHSC</sequence>